<gene>
    <name evidence="5" type="ORF">F8568_023035</name>
</gene>
<dbReference type="PANTHER" id="PTHR13078:SF56">
    <property type="entry name" value="PEROXISOMAL MULTIFUNCTIONAL ENZYME TYPE 2"/>
    <property type="match status" value="1"/>
</dbReference>
<evidence type="ECO:0000256" key="2">
    <source>
        <dbReference type="SAM" id="MobiDB-lite"/>
    </source>
</evidence>
<dbReference type="RefSeq" id="WP_151595745.1">
    <property type="nucleotide sequence ID" value="NZ_WBMS02000018.1"/>
</dbReference>
<feature type="domain" description="Peroxisomal multifunctional enzyme type 2-like N-terminal" evidence="4">
    <location>
        <begin position="19"/>
        <end position="143"/>
    </location>
</feature>
<organism evidence="5 6">
    <name type="scientific">Actinomadura physcomitrii</name>
    <dbReference type="NCBI Taxonomy" id="2650748"/>
    <lineage>
        <taxon>Bacteria</taxon>
        <taxon>Bacillati</taxon>
        <taxon>Actinomycetota</taxon>
        <taxon>Actinomycetes</taxon>
        <taxon>Streptosporangiales</taxon>
        <taxon>Thermomonosporaceae</taxon>
        <taxon>Actinomadura</taxon>
    </lineage>
</organism>
<dbReference type="InterPro" id="IPR029069">
    <property type="entry name" value="HotDog_dom_sf"/>
</dbReference>
<proteinExistence type="inferred from homology"/>
<evidence type="ECO:0000259" key="3">
    <source>
        <dbReference type="Pfam" id="PF01575"/>
    </source>
</evidence>
<dbReference type="SUPFAM" id="SSF54637">
    <property type="entry name" value="Thioesterase/thiol ester dehydrase-isomerase"/>
    <property type="match status" value="2"/>
</dbReference>
<dbReference type="GO" id="GO:0003857">
    <property type="term" value="F:(3S)-3-hydroxyacyl-CoA dehydrogenase (NAD+) activity"/>
    <property type="evidence" value="ECO:0007669"/>
    <property type="project" value="TreeGrafter"/>
</dbReference>
<keyword evidence="6" id="KW-1185">Reference proteome</keyword>
<evidence type="ECO:0000259" key="4">
    <source>
        <dbReference type="Pfam" id="PF22622"/>
    </source>
</evidence>
<dbReference type="AlphaFoldDB" id="A0A6I4MKG5"/>
<dbReference type="InterPro" id="IPR054357">
    <property type="entry name" value="MFE-2_N"/>
</dbReference>
<evidence type="ECO:0000256" key="1">
    <source>
        <dbReference type="ARBA" id="ARBA00005254"/>
    </source>
</evidence>
<dbReference type="InterPro" id="IPR002539">
    <property type="entry name" value="MaoC-like_dom"/>
</dbReference>
<name>A0A6I4MKG5_9ACTN</name>
<dbReference type="EMBL" id="WBMS02000018">
    <property type="protein sequence ID" value="MWA03199.1"/>
    <property type="molecule type" value="Genomic_DNA"/>
</dbReference>
<dbReference type="GO" id="GO:0006635">
    <property type="term" value="P:fatty acid beta-oxidation"/>
    <property type="evidence" value="ECO:0007669"/>
    <property type="project" value="TreeGrafter"/>
</dbReference>
<accession>A0A6I4MKG5</accession>
<reference evidence="5" key="1">
    <citation type="submission" date="2019-12" db="EMBL/GenBank/DDBJ databases">
        <title>Actinomadura physcomitrii sp. nov., a novel actinomycete isolated from moss [Physcomitrium sphaericum (Ludw) Fuernr].</title>
        <authorList>
            <person name="Zhuang X."/>
        </authorList>
    </citation>
    <scope>NUCLEOTIDE SEQUENCE [LARGE SCALE GENOMIC DNA]</scope>
    <source>
        <strain evidence="5">LD22</strain>
    </source>
</reference>
<evidence type="ECO:0000313" key="6">
    <source>
        <dbReference type="Proteomes" id="UP000462055"/>
    </source>
</evidence>
<dbReference type="Proteomes" id="UP000462055">
    <property type="component" value="Unassembled WGS sequence"/>
</dbReference>
<dbReference type="CDD" id="cd03448">
    <property type="entry name" value="HDE_HSD"/>
    <property type="match status" value="1"/>
</dbReference>
<protein>
    <submittedName>
        <fullName evidence="5">Dehydrogenase</fullName>
    </submittedName>
</protein>
<feature type="domain" description="MaoC-like" evidence="3">
    <location>
        <begin position="160"/>
        <end position="264"/>
    </location>
</feature>
<dbReference type="GO" id="GO:0004300">
    <property type="term" value="F:enoyl-CoA hydratase activity"/>
    <property type="evidence" value="ECO:0007669"/>
    <property type="project" value="TreeGrafter"/>
</dbReference>
<evidence type="ECO:0000313" key="5">
    <source>
        <dbReference type="EMBL" id="MWA03199.1"/>
    </source>
</evidence>
<comment type="similarity">
    <text evidence="1">Belongs to the enoyl-CoA hydratase/isomerase family.</text>
</comment>
<dbReference type="Gene3D" id="3.10.129.10">
    <property type="entry name" value="Hotdog Thioesterase"/>
    <property type="match status" value="2"/>
</dbReference>
<dbReference type="Pfam" id="PF01575">
    <property type="entry name" value="MaoC_dehydratas"/>
    <property type="match status" value="1"/>
</dbReference>
<sequence>MAINPDSLGATSGPRQVSWTDRDTLLYALGVGAGADELSLVTENSHGVTQQVLPTFAVIVAAGFDVLPKVGKVNWGALLHGAQEVRVHRPLPPQGTLSVVAEISDLQDKGEGRNAIVTLTGRGSDPETGALVAETVTTLVLRGQGGFGGSPGTRAKPAGIPDRAPDEEVSAATDERQPLIYRLSGDRNPLHSDPWFARNKAGFPGPILHGLCTYGVAGRLLVRALCDGDTSKIAGIAARFTAPVFPGDRLSTSIWRTGDGSAVFRTSAVGPDGTDRGVVLDEGRVELGGRP</sequence>
<feature type="region of interest" description="Disordered" evidence="2">
    <location>
        <begin position="143"/>
        <end position="173"/>
    </location>
</feature>
<comment type="caution">
    <text evidence="5">The sequence shown here is derived from an EMBL/GenBank/DDBJ whole genome shotgun (WGS) entry which is preliminary data.</text>
</comment>
<dbReference type="GO" id="GO:0044594">
    <property type="term" value="F:17-beta-hydroxysteroid dehydrogenase (NAD+) activity"/>
    <property type="evidence" value="ECO:0007669"/>
    <property type="project" value="TreeGrafter"/>
</dbReference>
<dbReference type="PANTHER" id="PTHR13078">
    <property type="entry name" value="PEROXISOMAL MULTIFUNCTIONAL ENZYME TYPE 2-RELATED"/>
    <property type="match status" value="1"/>
</dbReference>
<dbReference type="Pfam" id="PF22622">
    <property type="entry name" value="MFE-2_hydrat-2_N"/>
    <property type="match status" value="1"/>
</dbReference>